<dbReference type="Proteomes" id="UP000825388">
    <property type="component" value="Unassembled WGS sequence"/>
</dbReference>
<protein>
    <submittedName>
        <fullName evidence="2">Uncharacterized protein</fullName>
    </submittedName>
</protein>
<accession>A0AAW4RGZ6</accession>
<comment type="caution">
    <text evidence="2">The sequence shown here is derived from an EMBL/GenBank/DDBJ whole genome shotgun (WGS) entry which is preliminary data.</text>
</comment>
<keyword evidence="1" id="KW-0472">Membrane</keyword>
<evidence type="ECO:0000256" key="1">
    <source>
        <dbReference type="SAM" id="Phobius"/>
    </source>
</evidence>
<dbReference type="EMBL" id="LOKL01000059">
    <property type="protein sequence ID" value="MBZ3923555.1"/>
    <property type="molecule type" value="Genomic_DNA"/>
</dbReference>
<reference evidence="2" key="1">
    <citation type="submission" date="2015-12" db="EMBL/GenBank/DDBJ databases">
        <authorList>
            <person name="Bansal K."/>
            <person name="Midha S."/>
            <person name="Patil P.B."/>
        </authorList>
    </citation>
    <scope>NUCLEOTIDE SEQUENCE</scope>
    <source>
        <strain evidence="2">LMG867</strain>
    </source>
</reference>
<name>A0AAW4RGZ6_XANCI</name>
<dbReference type="AlphaFoldDB" id="A0AAW4RGZ6"/>
<evidence type="ECO:0000313" key="2">
    <source>
        <dbReference type="EMBL" id="MBZ3923555.1"/>
    </source>
</evidence>
<proteinExistence type="predicted"/>
<evidence type="ECO:0000313" key="3">
    <source>
        <dbReference type="Proteomes" id="UP000825388"/>
    </source>
</evidence>
<organism evidence="2 3">
    <name type="scientific">Xanthomonas citri pv. sesbaniae</name>
    <dbReference type="NCBI Taxonomy" id="473425"/>
    <lineage>
        <taxon>Bacteria</taxon>
        <taxon>Pseudomonadati</taxon>
        <taxon>Pseudomonadota</taxon>
        <taxon>Gammaproteobacteria</taxon>
        <taxon>Lysobacterales</taxon>
        <taxon>Lysobacteraceae</taxon>
        <taxon>Xanthomonas</taxon>
    </lineage>
</organism>
<keyword evidence="1" id="KW-1133">Transmembrane helix</keyword>
<gene>
    <name evidence="2" type="ORF">Xseb_23215</name>
</gene>
<feature type="transmembrane region" description="Helical" evidence="1">
    <location>
        <begin position="20"/>
        <end position="40"/>
    </location>
</feature>
<sequence>MVLTYHLADDKRFSGPRLFLWLGRVVIVSGWCAISAALLAHQFGGNIQRITDVQHASGDGSIGLLGKQMAEQLAGDAELGFSGHGAPFEL</sequence>
<keyword evidence="1" id="KW-0812">Transmembrane</keyword>